<dbReference type="CDD" id="cd02440">
    <property type="entry name" value="AdoMet_MTases"/>
    <property type="match status" value="1"/>
</dbReference>
<dbReference type="PANTHER" id="PTHR43861">
    <property type="entry name" value="TRANS-ACONITATE 2-METHYLTRANSFERASE-RELATED"/>
    <property type="match status" value="1"/>
</dbReference>
<dbReference type="EC" id="2.1.1.222" evidence="3"/>
<proteinExistence type="predicted"/>
<dbReference type="GO" id="GO:0061542">
    <property type="term" value="F:3-demethylubiquinol 3-O-methyltransferase activity"/>
    <property type="evidence" value="ECO:0007669"/>
    <property type="project" value="UniProtKB-EC"/>
</dbReference>
<protein>
    <submittedName>
        <fullName evidence="3">Class I SAM-dependent methyltransferase</fullName>
        <ecNumber evidence="3">2.1.1.222</ecNumber>
        <ecNumber evidence="3">2.1.1.64</ecNumber>
    </submittedName>
</protein>
<dbReference type="EMBL" id="JBHSXX010000001">
    <property type="protein sequence ID" value="MFC6866438.1"/>
    <property type="molecule type" value="Genomic_DNA"/>
</dbReference>
<dbReference type="RefSeq" id="WP_345399634.1">
    <property type="nucleotide sequence ID" value="NZ_BAABLA010000092.1"/>
</dbReference>
<dbReference type="PANTHER" id="PTHR43861:SF3">
    <property type="entry name" value="PUTATIVE (AFU_ORTHOLOGUE AFUA_2G14390)-RELATED"/>
    <property type="match status" value="1"/>
</dbReference>
<keyword evidence="4" id="KW-1185">Reference proteome</keyword>
<keyword evidence="1 3" id="KW-0808">Transferase</keyword>
<dbReference type="InterPro" id="IPR029063">
    <property type="entry name" value="SAM-dependent_MTases_sf"/>
</dbReference>
<feature type="domain" description="Methyltransferase" evidence="2">
    <location>
        <begin position="38"/>
        <end position="129"/>
    </location>
</feature>
<evidence type="ECO:0000259" key="2">
    <source>
        <dbReference type="Pfam" id="PF13649"/>
    </source>
</evidence>
<dbReference type="InterPro" id="IPR041698">
    <property type="entry name" value="Methyltransf_25"/>
</dbReference>
<name>A0ABW2BUG8_9PSEU</name>
<gene>
    <name evidence="3" type="ORF">ACFQGD_04710</name>
</gene>
<organism evidence="3 4">
    <name type="scientific">Haloechinothrix salitolerans</name>
    <dbReference type="NCBI Taxonomy" id="926830"/>
    <lineage>
        <taxon>Bacteria</taxon>
        <taxon>Bacillati</taxon>
        <taxon>Actinomycetota</taxon>
        <taxon>Actinomycetes</taxon>
        <taxon>Pseudonocardiales</taxon>
        <taxon>Pseudonocardiaceae</taxon>
        <taxon>Haloechinothrix</taxon>
    </lineage>
</organism>
<comment type="caution">
    <text evidence="3">The sequence shown here is derived from an EMBL/GenBank/DDBJ whole genome shotgun (WGS) entry which is preliminary data.</text>
</comment>
<dbReference type="GO" id="GO:0032259">
    <property type="term" value="P:methylation"/>
    <property type="evidence" value="ECO:0007669"/>
    <property type="project" value="UniProtKB-KW"/>
</dbReference>
<reference evidence="4" key="1">
    <citation type="journal article" date="2019" name="Int. J. Syst. Evol. Microbiol.">
        <title>The Global Catalogue of Microorganisms (GCM) 10K type strain sequencing project: providing services to taxonomists for standard genome sequencing and annotation.</title>
        <authorList>
            <consortium name="The Broad Institute Genomics Platform"/>
            <consortium name="The Broad Institute Genome Sequencing Center for Infectious Disease"/>
            <person name="Wu L."/>
            <person name="Ma J."/>
        </authorList>
    </citation>
    <scope>NUCLEOTIDE SEQUENCE [LARGE SCALE GENOMIC DNA]</scope>
    <source>
        <strain evidence="4">KCTC 32255</strain>
    </source>
</reference>
<dbReference type="SUPFAM" id="SSF53335">
    <property type="entry name" value="S-adenosyl-L-methionine-dependent methyltransferases"/>
    <property type="match status" value="1"/>
</dbReference>
<dbReference type="Gene3D" id="3.40.50.150">
    <property type="entry name" value="Vaccinia Virus protein VP39"/>
    <property type="match status" value="1"/>
</dbReference>
<evidence type="ECO:0000313" key="3">
    <source>
        <dbReference type="EMBL" id="MFC6866438.1"/>
    </source>
</evidence>
<dbReference type="Pfam" id="PF13649">
    <property type="entry name" value="Methyltransf_25"/>
    <property type="match status" value="1"/>
</dbReference>
<evidence type="ECO:0000256" key="1">
    <source>
        <dbReference type="ARBA" id="ARBA00022679"/>
    </source>
</evidence>
<keyword evidence="3" id="KW-0489">Methyltransferase</keyword>
<dbReference type="GO" id="GO:0102208">
    <property type="term" value="F:2-polyprenyl-6-hydroxyphenol methylase activity"/>
    <property type="evidence" value="ECO:0007669"/>
    <property type="project" value="UniProtKB-EC"/>
</dbReference>
<accession>A0ABW2BUG8</accession>
<sequence>MRSEDWDEKFAASEFLFTERPNQTVVTETIDLKPGAALDLACGQGRNAVWLAEQGWHVTAVDFSRVGLDRARELAEARGVDVTYIGADVVSWQPPVRAFDLVLISYLQLPWDQLKTVLATATKALAPGGTLLIVGHDVDNIERGYGGPPDPAVLYDVRRIAAELAALDVETARRVDRVVDTDIGPMTAIDTLVKATARG</sequence>
<dbReference type="EC" id="2.1.1.64" evidence="3"/>
<dbReference type="Proteomes" id="UP001596337">
    <property type="component" value="Unassembled WGS sequence"/>
</dbReference>
<evidence type="ECO:0000313" key="4">
    <source>
        <dbReference type="Proteomes" id="UP001596337"/>
    </source>
</evidence>